<accession>A0A2N3UC60</accession>
<dbReference type="RefSeq" id="WP_101444239.1">
    <property type="nucleotide sequence ID" value="NZ_PJMU01000002.1"/>
</dbReference>
<comment type="subcellular location">
    <subcellularLocation>
        <location evidence="6">Cytoplasm</location>
    </subcellularLocation>
    <text evidence="6">May associate with membranes.</text>
</comment>
<evidence type="ECO:0000313" key="11">
    <source>
        <dbReference type="Proteomes" id="UP000233782"/>
    </source>
</evidence>
<dbReference type="Pfam" id="PF13167">
    <property type="entry name" value="GTP-bdg_N"/>
    <property type="match status" value="1"/>
</dbReference>
<dbReference type="SUPFAM" id="SSF52540">
    <property type="entry name" value="P-loop containing nucleoside triphosphate hydrolases"/>
    <property type="match status" value="1"/>
</dbReference>
<keyword evidence="1 6" id="KW-0963">Cytoplasm</keyword>
<comment type="similarity">
    <text evidence="6">Belongs to the TRAFAC class OBG-HflX-like GTPase superfamily. HflX GTPase family.</text>
</comment>
<dbReference type="EMBL" id="PJMU01000002">
    <property type="protein sequence ID" value="PKV66935.1"/>
    <property type="molecule type" value="Genomic_DNA"/>
</dbReference>
<evidence type="ECO:0000259" key="9">
    <source>
        <dbReference type="PROSITE" id="PS51705"/>
    </source>
</evidence>
<dbReference type="GO" id="GO:0046872">
    <property type="term" value="F:metal ion binding"/>
    <property type="evidence" value="ECO:0007669"/>
    <property type="project" value="UniProtKB-KW"/>
</dbReference>
<keyword evidence="5 6" id="KW-0342">GTP-binding</keyword>
<feature type="binding site" evidence="7">
    <location>
        <begin position="210"/>
        <end position="217"/>
    </location>
    <ligand>
        <name>GTP</name>
        <dbReference type="ChEBI" id="CHEBI:37565"/>
    </ligand>
</feature>
<feature type="binding site" evidence="7">
    <location>
        <begin position="372"/>
        <end position="374"/>
    </location>
    <ligand>
        <name>GTP</name>
        <dbReference type="ChEBI" id="CHEBI:37565"/>
    </ligand>
</feature>
<feature type="binding site" evidence="7">
    <location>
        <begin position="256"/>
        <end position="259"/>
    </location>
    <ligand>
        <name>GTP</name>
        <dbReference type="ChEBI" id="CHEBI:37565"/>
    </ligand>
</feature>
<comment type="function">
    <text evidence="6">GTPase that associates with the 50S ribosomal subunit and may have a role during protein synthesis or ribosome biogenesis.</text>
</comment>
<proteinExistence type="inferred from homology"/>
<dbReference type="Pfam" id="PF01926">
    <property type="entry name" value="MMR_HSR1"/>
    <property type="match status" value="1"/>
</dbReference>
<dbReference type="InterPro" id="IPR006073">
    <property type="entry name" value="GTP-bd"/>
</dbReference>
<evidence type="ECO:0000313" key="10">
    <source>
        <dbReference type="EMBL" id="PKV66935.1"/>
    </source>
</evidence>
<sequence length="402" mass="45765">MGKQKYYETAKPQETAVLVAVPGYKQTDEQTNEYLDELAFLTETAGAVTMKRFVQKLDKPDRATFVGSGKLEEIKAYVKEHNVDMVIFDDDLTPSQVRNIERELQVKIVDRSLLILDIFALRAKTAQAHTQVELAQYQYLLPRLTNLWTHLSKQKGGIGMKGPGETEIETDRRIVRDKISLLRERLEKFEKQNFEQRKSRAGMVRVALVGYTNVGKSTLMNLLSKSDVFAENKLFATVDATVRKVVLDNIPFLLSDTVGFIRKLPTKLIEAFKSTLDEIREADLLVHVVDVSHPSFEDHIAVVNNTLLDINSADKPVLLVFNKIDQYLEQREQELAEEAGINEDGHSNVRPSIDDLKATYMAKVHAPALFISATNRINIDELRAELQRRVAEIHFERYPNNV</sequence>
<dbReference type="InterPro" id="IPR025121">
    <property type="entry name" value="GTPase_HflX_N"/>
</dbReference>
<dbReference type="PIRSF" id="PIRSF006809">
    <property type="entry name" value="GTP-binding_hflX_prd"/>
    <property type="match status" value="1"/>
</dbReference>
<dbReference type="AlphaFoldDB" id="A0A2N3UC60"/>
<keyword evidence="4 8" id="KW-0460">Magnesium</keyword>
<dbReference type="Proteomes" id="UP000233782">
    <property type="component" value="Unassembled WGS sequence"/>
</dbReference>
<evidence type="ECO:0000256" key="2">
    <source>
        <dbReference type="ARBA" id="ARBA00022723"/>
    </source>
</evidence>
<dbReference type="Gene3D" id="3.40.50.11060">
    <property type="entry name" value="GTPase HflX, N-terminal domain"/>
    <property type="match status" value="1"/>
</dbReference>
<evidence type="ECO:0000256" key="6">
    <source>
        <dbReference type="HAMAP-Rule" id="MF_00900"/>
    </source>
</evidence>
<dbReference type="InterPro" id="IPR027417">
    <property type="entry name" value="P-loop_NTPase"/>
</dbReference>
<feature type="binding site" evidence="7">
    <location>
        <begin position="235"/>
        <end position="239"/>
    </location>
    <ligand>
        <name>GTP</name>
        <dbReference type="ChEBI" id="CHEBI:37565"/>
    </ligand>
</feature>
<evidence type="ECO:0000256" key="7">
    <source>
        <dbReference type="PIRSR" id="PIRSR006809-1"/>
    </source>
</evidence>
<dbReference type="InterPro" id="IPR042108">
    <property type="entry name" value="GTPase_HflX_N_sf"/>
</dbReference>
<dbReference type="Gene3D" id="6.10.250.2860">
    <property type="match status" value="1"/>
</dbReference>
<comment type="cofactor">
    <cofactor evidence="8">
        <name>Mg(2+)</name>
        <dbReference type="ChEBI" id="CHEBI:18420"/>
    </cofactor>
</comment>
<dbReference type="GO" id="GO:0005525">
    <property type="term" value="F:GTP binding"/>
    <property type="evidence" value="ECO:0007669"/>
    <property type="project" value="UniProtKB-UniRule"/>
</dbReference>
<dbReference type="PRINTS" id="PR00326">
    <property type="entry name" value="GTP1OBG"/>
</dbReference>
<dbReference type="InterPro" id="IPR030394">
    <property type="entry name" value="G_HFLX_dom"/>
</dbReference>
<name>A0A2N3UC60_9BACT</name>
<dbReference type="Gene3D" id="3.40.50.300">
    <property type="entry name" value="P-loop containing nucleotide triphosphate hydrolases"/>
    <property type="match status" value="1"/>
</dbReference>
<keyword evidence="3 6" id="KW-0547">Nucleotide-binding</keyword>
<dbReference type="NCBIfam" id="TIGR00231">
    <property type="entry name" value="small_GTP"/>
    <property type="match status" value="1"/>
</dbReference>
<feature type="domain" description="Hflx-type G" evidence="9">
    <location>
        <begin position="204"/>
        <end position="394"/>
    </location>
</feature>
<organism evidence="10 11">
    <name type="scientific">Pontibacter ramchanderi</name>
    <dbReference type="NCBI Taxonomy" id="1179743"/>
    <lineage>
        <taxon>Bacteria</taxon>
        <taxon>Pseudomonadati</taxon>
        <taxon>Bacteroidota</taxon>
        <taxon>Cytophagia</taxon>
        <taxon>Cytophagales</taxon>
        <taxon>Hymenobacteraceae</taxon>
        <taxon>Pontibacter</taxon>
    </lineage>
</organism>
<comment type="caution">
    <text evidence="10">The sequence shown here is derived from an EMBL/GenBank/DDBJ whole genome shotgun (WGS) entry which is preliminary data.</text>
</comment>
<gene>
    <name evidence="6" type="primary">hflX</name>
    <name evidence="10" type="ORF">BD749_2072</name>
</gene>
<dbReference type="InterPro" id="IPR005225">
    <property type="entry name" value="Small_GTP-bd"/>
</dbReference>
<feature type="binding site" evidence="7">
    <location>
        <begin position="322"/>
        <end position="325"/>
    </location>
    <ligand>
        <name>GTP</name>
        <dbReference type="ChEBI" id="CHEBI:37565"/>
    </ligand>
</feature>
<dbReference type="InterPro" id="IPR016496">
    <property type="entry name" value="GTPase_HflX"/>
</dbReference>
<evidence type="ECO:0000256" key="1">
    <source>
        <dbReference type="ARBA" id="ARBA00022490"/>
    </source>
</evidence>
<dbReference type="FunFam" id="3.40.50.11060:FF:000001">
    <property type="entry name" value="GTPase HflX"/>
    <property type="match status" value="1"/>
</dbReference>
<reference evidence="10 11" key="1">
    <citation type="submission" date="2017-12" db="EMBL/GenBank/DDBJ databases">
        <title>Genomic Encyclopedia of Type Strains, Phase III (KMG-III): the genomes of soil and plant-associated and newly described type strains.</title>
        <authorList>
            <person name="Whitman W."/>
        </authorList>
    </citation>
    <scope>NUCLEOTIDE SEQUENCE [LARGE SCALE GENOMIC DNA]</scope>
    <source>
        <strain evidence="10 11">LP43</strain>
    </source>
</reference>
<dbReference type="Pfam" id="PF16360">
    <property type="entry name" value="GTP-bdg_M"/>
    <property type="match status" value="1"/>
</dbReference>
<comment type="subunit">
    <text evidence="6">Monomer. Associates with the 50S ribosomal subunit.</text>
</comment>
<dbReference type="PANTHER" id="PTHR10229">
    <property type="entry name" value="GTP-BINDING PROTEIN HFLX"/>
    <property type="match status" value="1"/>
</dbReference>
<keyword evidence="2 8" id="KW-0479">Metal-binding</keyword>
<dbReference type="GO" id="GO:0043022">
    <property type="term" value="F:ribosome binding"/>
    <property type="evidence" value="ECO:0007669"/>
    <property type="project" value="TreeGrafter"/>
</dbReference>
<keyword evidence="11" id="KW-1185">Reference proteome</keyword>
<dbReference type="HAMAP" id="MF_00900">
    <property type="entry name" value="GTPase_HflX"/>
    <property type="match status" value="1"/>
</dbReference>
<evidence type="ECO:0000256" key="3">
    <source>
        <dbReference type="ARBA" id="ARBA00022741"/>
    </source>
</evidence>
<feature type="binding site" evidence="8">
    <location>
        <position position="217"/>
    </location>
    <ligand>
        <name>Mg(2+)</name>
        <dbReference type="ChEBI" id="CHEBI:18420"/>
    </ligand>
</feature>
<dbReference type="PANTHER" id="PTHR10229:SF0">
    <property type="entry name" value="GTP-BINDING PROTEIN 6-RELATED"/>
    <property type="match status" value="1"/>
</dbReference>
<dbReference type="InterPro" id="IPR032305">
    <property type="entry name" value="GTP-bd_M"/>
</dbReference>
<feature type="binding site" evidence="8">
    <location>
        <position position="237"/>
    </location>
    <ligand>
        <name>Mg(2+)</name>
        <dbReference type="ChEBI" id="CHEBI:18420"/>
    </ligand>
</feature>
<dbReference type="FunFam" id="3.40.50.300:FF:000955">
    <property type="entry name" value="GTPase HflX"/>
    <property type="match status" value="1"/>
</dbReference>
<dbReference type="PROSITE" id="PS51705">
    <property type="entry name" value="G_HFLX"/>
    <property type="match status" value="1"/>
</dbReference>
<dbReference type="OrthoDB" id="9812272at2"/>
<dbReference type="CDD" id="cd01878">
    <property type="entry name" value="HflX"/>
    <property type="match status" value="1"/>
</dbReference>
<dbReference type="NCBIfam" id="TIGR03156">
    <property type="entry name" value="GTP_HflX"/>
    <property type="match status" value="1"/>
</dbReference>
<protein>
    <recommendedName>
        <fullName evidence="6">GTPase HflX</fullName>
    </recommendedName>
    <alternativeName>
        <fullName evidence="6">GTP-binding protein HflX</fullName>
    </alternativeName>
</protein>
<evidence type="ECO:0000256" key="4">
    <source>
        <dbReference type="ARBA" id="ARBA00022842"/>
    </source>
</evidence>
<evidence type="ECO:0000256" key="5">
    <source>
        <dbReference type="ARBA" id="ARBA00023134"/>
    </source>
</evidence>
<evidence type="ECO:0000256" key="8">
    <source>
        <dbReference type="PIRSR" id="PIRSR006809-2"/>
    </source>
</evidence>
<dbReference type="GO" id="GO:0003924">
    <property type="term" value="F:GTPase activity"/>
    <property type="evidence" value="ECO:0007669"/>
    <property type="project" value="UniProtKB-UniRule"/>
</dbReference>
<dbReference type="GO" id="GO:0005737">
    <property type="term" value="C:cytoplasm"/>
    <property type="evidence" value="ECO:0007669"/>
    <property type="project" value="UniProtKB-SubCell"/>
</dbReference>